<evidence type="ECO:0000313" key="2">
    <source>
        <dbReference type="Proteomes" id="UP000005697"/>
    </source>
</evidence>
<evidence type="ECO:0000313" key="1">
    <source>
        <dbReference type="EMBL" id="EGC20311.1"/>
    </source>
</evidence>
<protein>
    <submittedName>
        <fullName evidence="1">Uncharacterized protein</fullName>
    </submittedName>
</protein>
<dbReference type="HOGENOM" id="CLU_1249712_0_0_10"/>
<dbReference type="AlphaFoldDB" id="F0F6M9"/>
<sequence length="221" mass="25309">MEIENGRLRAKKKLIRVTFPDGKVICCNNASATMIAVLRTIGSDKFPLIKLDLCHLPILAREIYPKYKAWMKSVCDGWYLNTQSSTDNKYMQLRVISDQLSLNLSIETGTDFEVQVDADKEKRSRTKDRIRVRLPDGIYVANGSALDVYLGTIRRLGVDNVMRLHLTWSGHELIATSRKVHSQLQIVENRWIMVPNTTKDKAKLLRVIGLMLRIRLEVTIV</sequence>
<comment type="caution">
    <text evidence="1">The sequence shown here is derived from an EMBL/GenBank/DDBJ whole genome shotgun (WGS) entry which is preliminary data.</text>
</comment>
<organism evidence="1 2">
    <name type="scientific">Prevotella multiformis DSM 16608</name>
    <dbReference type="NCBI Taxonomy" id="888743"/>
    <lineage>
        <taxon>Bacteria</taxon>
        <taxon>Pseudomonadati</taxon>
        <taxon>Bacteroidota</taxon>
        <taxon>Bacteroidia</taxon>
        <taxon>Bacteroidales</taxon>
        <taxon>Prevotellaceae</taxon>
        <taxon>Prevotella</taxon>
    </lineage>
</organism>
<keyword evidence="2" id="KW-1185">Reference proteome</keyword>
<proteinExistence type="predicted"/>
<dbReference type="OrthoDB" id="1070307at2"/>
<reference evidence="1 2" key="1">
    <citation type="submission" date="2011-01" db="EMBL/GenBank/DDBJ databases">
        <authorList>
            <person name="Muzny D."/>
            <person name="Qin X."/>
            <person name="Deng J."/>
            <person name="Jiang H."/>
            <person name="Liu Y."/>
            <person name="Qu J."/>
            <person name="Song X.-Z."/>
            <person name="Zhang L."/>
            <person name="Thornton R."/>
            <person name="Coyle M."/>
            <person name="Francisco L."/>
            <person name="Jackson L."/>
            <person name="Javaid M."/>
            <person name="Korchina V."/>
            <person name="Kovar C."/>
            <person name="Mata R."/>
            <person name="Mathew T."/>
            <person name="Ngo R."/>
            <person name="Nguyen L."/>
            <person name="Nguyen N."/>
            <person name="Okwuonu G."/>
            <person name="Ongeri F."/>
            <person name="Pham C."/>
            <person name="Simmons D."/>
            <person name="Wilczek-Boney K."/>
            <person name="Hale W."/>
            <person name="Jakkamsetti A."/>
            <person name="Pham P."/>
            <person name="Ruth R."/>
            <person name="San Lucas F."/>
            <person name="Warren J."/>
            <person name="Zhang J."/>
            <person name="Zhao Z."/>
            <person name="Zhou C."/>
            <person name="Zhu D."/>
            <person name="Lee S."/>
            <person name="Bess C."/>
            <person name="Blankenburg K."/>
            <person name="Forbes L."/>
            <person name="Fu Q."/>
            <person name="Gubbala S."/>
            <person name="Hirani K."/>
            <person name="Jayaseelan J.C."/>
            <person name="Lara F."/>
            <person name="Munidasa M."/>
            <person name="Palculict T."/>
            <person name="Patil S."/>
            <person name="Pu L.-L."/>
            <person name="Saada N."/>
            <person name="Tang L."/>
            <person name="Weissenberger G."/>
            <person name="Zhu Y."/>
            <person name="Hemphill L."/>
            <person name="Shang Y."/>
            <person name="Youmans B."/>
            <person name="Ayvaz T."/>
            <person name="Ross M."/>
            <person name="Santibanez J."/>
            <person name="Aqrawi P."/>
            <person name="Gross S."/>
            <person name="Joshi V."/>
            <person name="Fowler G."/>
            <person name="Nazareth L."/>
            <person name="Reid J."/>
            <person name="Worley K."/>
            <person name="Petrosino J."/>
            <person name="Highlander S."/>
            <person name="Gibbs R."/>
        </authorList>
    </citation>
    <scope>NUCLEOTIDE SEQUENCE [LARGE SCALE GENOMIC DNA]</scope>
    <source>
        <strain evidence="1 2">DSM 16608</strain>
    </source>
</reference>
<accession>F0F6M9</accession>
<gene>
    <name evidence="1" type="ORF">HMPREF9141_1251</name>
</gene>
<dbReference type="Proteomes" id="UP000005697">
    <property type="component" value="Unassembled WGS sequence"/>
</dbReference>
<dbReference type="RefSeq" id="WP_007368780.1">
    <property type="nucleotide sequence ID" value="NZ_GL872283.1"/>
</dbReference>
<dbReference type="STRING" id="888743.HMPREF9141_1251"/>
<dbReference type="EMBL" id="AEWX01000017">
    <property type="protein sequence ID" value="EGC20311.1"/>
    <property type="molecule type" value="Genomic_DNA"/>
</dbReference>
<name>F0F6M9_9BACT</name>